<proteinExistence type="predicted"/>
<organism evidence="2 3">
    <name type="scientific">Kingdonia uniflora</name>
    <dbReference type="NCBI Taxonomy" id="39325"/>
    <lineage>
        <taxon>Eukaryota</taxon>
        <taxon>Viridiplantae</taxon>
        <taxon>Streptophyta</taxon>
        <taxon>Embryophyta</taxon>
        <taxon>Tracheophyta</taxon>
        <taxon>Spermatophyta</taxon>
        <taxon>Magnoliopsida</taxon>
        <taxon>Ranunculales</taxon>
        <taxon>Circaeasteraceae</taxon>
        <taxon>Kingdonia</taxon>
    </lineage>
</organism>
<protein>
    <submittedName>
        <fullName evidence="2">Uncharacterized protein</fullName>
    </submittedName>
</protein>
<dbReference type="EMBL" id="JACGCM010002803">
    <property type="protein sequence ID" value="KAF6135294.1"/>
    <property type="molecule type" value="Genomic_DNA"/>
</dbReference>
<dbReference type="Proteomes" id="UP000541444">
    <property type="component" value="Unassembled WGS sequence"/>
</dbReference>
<keyword evidence="3" id="KW-1185">Reference proteome</keyword>
<name>A0A7J7KYD8_9MAGN</name>
<gene>
    <name evidence="2" type="ORF">GIB67_021656</name>
</gene>
<evidence type="ECO:0000313" key="3">
    <source>
        <dbReference type="Proteomes" id="UP000541444"/>
    </source>
</evidence>
<sequence length="89" mass="10182">MDHVSTGDHVDTRDASNFDGEPLITPINLEPNNHDFYDDVDRNGVPYVYFNFLNPENEVNVHFTNEDDHNLSKLSLVDVNLQVRNADPL</sequence>
<evidence type="ECO:0000256" key="1">
    <source>
        <dbReference type="SAM" id="MobiDB-lite"/>
    </source>
</evidence>
<evidence type="ECO:0000313" key="2">
    <source>
        <dbReference type="EMBL" id="KAF6135294.1"/>
    </source>
</evidence>
<feature type="compositionally biased region" description="Basic and acidic residues" evidence="1">
    <location>
        <begin position="1"/>
        <end position="16"/>
    </location>
</feature>
<reference evidence="2 3" key="1">
    <citation type="journal article" date="2020" name="IScience">
        <title>Genome Sequencing of the Endangered Kingdonia uniflora (Circaeasteraceae, Ranunculales) Reveals Potential Mechanisms of Evolutionary Specialization.</title>
        <authorList>
            <person name="Sun Y."/>
            <person name="Deng T."/>
            <person name="Zhang A."/>
            <person name="Moore M.J."/>
            <person name="Landis J.B."/>
            <person name="Lin N."/>
            <person name="Zhang H."/>
            <person name="Zhang X."/>
            <person name="Huang J."/>
            <person name="Zhang X."/>
            <person name="Sun H."/>
            <person name="Wang H."/>
        </authorList>
    </citation>
    <scope>NUCLEOTIDE SEQUENCE [LARGE SCALE GENOMIC DNA]</scope>
    <source>
        <strain evidence="2">TB1705</strain>
        <tissue evidence="2">Leaf</tissue>
    </source>
</reference>
<accession>A0A7J7KYD8</accession>
<comment type="caution">
    <text evidence="2">The sequence shown here is derived from an EMBL/GenBank/DDBJ whole genome shotgun (WGS) entry which is preliminary data.</text>
</comment>
<dbReference type="AlphaFoldDB" id="A0A7J7KYD8"/>
<feature type="region of interest" description="Disordered" evidence="1">
    <location>
        <begin position="1"/>
        <end position="23"/>
    </location>
</feature>